<sequence length="178" mass="19753">MLTIKSCDTLFHTQRLLLDELDRPIAKLRSKNMTAHARWNVFEGDSEDNSDMIFSATTKHMIQNYTHVNVSLANKMSRSDDCDFQMKGSWSNRDCTIYKGDSSTTVIAKMQQIQSPEKFMLTINPNVDYAFVVALIPIVDAMKSHGAMKVVAAHVAAHAALGVVETALECIADVILSS</sequence>
<dbReference type="Gene3D" id="2.40.160.200">
    <property type="entry name" value="LURP1-related"/>
    <property type="match status" value="1"/>
</dbReference>
<comment type="caution">
    <text evidence="2">The sequence shown here is derived from an EMBL/GenBank/DDBJ whole genome shotgun (WGS) entry which is preliminary data.</text>
</comment>
<protein>
    <submittedName>
        <fullName evidence="2">Uncharacterized protein</fullName>
    </submittedName>
</protein>
<dbReference type="InterPro" id="IPR007612">
    <property type="entry name" value="LOR"/>
</dbReference>
<dbReference type="PANTHER" id="PTHR31087">
    <property type="match status" value="1"/>
</dbReference>
<dbReference type="Pfam" id="PF04525">
    <property type="entry name" value="LOR"/>
    <property type="match status" value="1"/>
</dbReference>
<evidence type="ECO:0000256" key="1">
    <source>
        <dbReference type="ARBA" id="ARBA00005437"/>
    </source>
</evidence>
<dbReference type="PANTHER" id="PTHR31087:SF122">
    <property type="entry name" value="TUBBY-LIKE PROTEIN"/>
    <property type="match status" value="1"/>
</dbReference>
<keyword evidence="3" id="KW-1185">Reference proteome</keyword>
<evidence type="ECO:0000313" key="2">
    <source>
        <dbReference type="EMBL" id="KAK1440423.1"/>
    </source>
</evidence>
<evidence type="ECO:0000313" key="3">
    <source>
        <dbReference type="Proteomes" id="UP001229421"/>
    </source>
</evidence>
<dbReference type="SUPFAM" id="SSF54518">
    <property type="entry name" value="Tubby C-terminal domain-like"/>
    <property type="match status" value="1"/>
</dbReference>
<dbReference type="EMBL" id="JAUHHV010000001">
    <property type="protein sequence ID" value="KAK1440423.1"/>
    <property type="molecule type" value="Genomic_DNA"/>
</dbReference>
<name>A0AAD8LJ11_TARER</name>
<dbReference type="InterPro" id="IPR038595">
    <property type="entry name" value="LOR_sf"/>
</dbReference>
<proteinExistence type="inferred from homology"/>
<comment type="similarity">
    <text evidence="1">Belongs to the LOR family.</text>
</comment>
<reference evidence="2" key="1">
    <citation type="journal article" date="2023" name="bioRxiv">
        <title>Improved chromosome-level genome assembly for marigold (Tagetes erecta).</title>
        <authorList>
            <person name="Jiang F."/>
            <person name="Yuan L."/>
            <person name="Wang S."/>
            <person name="Wang H."/>
            <person name="Xu D."/>
            <person name="Wang A."/>
            <person name="Fan W."/>
        </authorList>
    </citation>
    <scope>NUCLEOTIDE SEQUENCE</scope>
    <source>
        <strain evidence="2">WSJ</strain>
        <tissue evidence="2">Leaf</tissue>
    </source>
</reference>
<accession>A0AAD8LJ11</accession>
<gene>
    <name evidence="2" type="ORF">QVD17_06250</name>
</gene>
<dbReference type="InterPro" id="IPR025659">
    <property type="entry name" value="Tubby-like_C"/>
</dbReference>
<dbReference type="AlphaFoldDB" id="A0AAD8LJ11"/>
<dbReference type="Proteomes" id="UP001229421">
    <property type="component" value="Unassembled WGS sequence"/>
</dbReference>
<organism evidence="2 3">
    <name type="scientific">Tagetes erecta</name>
    <name type="common">African marigold</name>
    <dbReference type="NCBI Taxonomy" id="13708"/>
    <lineage>
        <taxon>Eukaryota</taxon>
        <taxon>Viridiplantae</taxon>
        <taxon>Streptophyta</taxon>
        <taxon>Embryophyta</taxon>
        <taxon>Tracheophyta</taxon>
        <taxon>Spermatophyta</taxon>
        <taxon>Magnoliopsida</taxon>
        <taxon>eudicotyledons</taxon>
        <taxon>Gunneridae</taxon>
        <taxon>Pentapetalae</taxon>
        <taxon>asterids</taxon>
        <taxon>campanulids</taxon>
        <taxon>Asterales</taxon>
        <taxon>Asteraceae</taxon>
        <taxon>Asteroideae</taxon>
        <taxon>Heliantheae alliance</taxon>
        <taxon>Tageteae</taxon>
        <taxon>Tagetes</taxon>
    </lineage>
</organism>